<evidence type="ECO:0000313" key="1">
    <source>
        <dbReference type="EMBL" id="ONI38715.1"/>
    </source>
</evidence>
<dbReference type="EMBL" id="LJHD01000283">
    <property type="protein sequence ID" value="ONI38715.1"/>
    <property type="molecule type" value="Genomic_DNA"/>
</dbReference>
<keyword evidence="2" id="KW-1185">Reference proteome</keyword>
<accession>A0ACC8X9L0</accession>
<reference evidence="1" key="1">
    <citation type="submission" date="2016-08" db="EMBL/GenBank/DDBJ databases">
        <authorList>
            <person name="Ngugi D.K."/>
            <person name="Miyake S."/>
            <person name="Stingl U."/>
        </authorList>
    </citation>
    <scope>NUCLEOTIDE SEQUENCE</scope>
    <source>
        <strain evidence="1">SCG-D08WGA-EpuloA1</strain>
    </source>
</reference>
<evidence type="ECO:0000313" key="2">
    <source>
        <dbReference type="Proteomes" id="UP000188637"/>
    </source>
</evidence>
<dbReference type="Proteomes" id="UP000188637">
    <property type="component" value="Unassembled WGS sequence"/>
</dbReference>
<protein>
    <submittedName>
        <fullName evidence="1">Uncharacterized protein</fullName>
    </submittedName>
</protein>
<comment type="caution">
    <text evidence="1">The sequence shown here is derived from an EMBL/GenBank/DDBJ whole genome shotgun (WGS) entry which is preliminary data.</text>
</comment>
<sequence>MAHRQQLKLTPIIFITITFIIIGYILIFQFKTSIYQFEKYESGELIFEFDPIKTEYIGVNAGQIIHITNDGIIAYDVNGDEIWSDTLNLKEMRFSQKDPYFAIGSKGSKKITIFNEKGKQADILVQNPIANFSINQSGNVAIIEEIEKGHIISAYNENGRFLNVQSGSFISSGTYPVSVEVSPNNKFIMVSYLYVGGVSLESVVGAIAINKPEIERLDPMLYANVEKENLVYEIEFVSDEVWASIGDRFITFYDILGNMIVQYDSTYTLFTPYLNKQAKAGGYLPVLMSENEDTVIRSEELDIMTPNEELKIKLDFDRPVEFMYANDKGVIVGDGHNFKGYNKLGAQFFEYNAIGDVKKVIYNEEGNFVIAVKKDSVIRLRKR</sequence>
<name>A0ACC8X9L0_9FIRM</name>
<organism evidence="1 2">
    <name type="scientific">Candidatus Epulonipiscium fishelsonii</name>
    <dbReference type="NCBI Taxonomy" id="77094"/>
    <lineage>
        <taxon>Bacteria</taxon>
        <taxon>Bacillati</taxon>
        <taxon>Bacillota</taxon>
        <taxon>Clostridia</taxon>
        <taxon>Lachnospirales</taxon>
        <taxon>Lachnospiraceae</taxon>
        <taxon>Candidatus Epulonipiscium</taxon>
    </lineage>
</organism>
<gene>
    <name evidence="1" type="ORF">AN640_02315</name>
</gene>
<proteinExistence type="predicted"/>